<proteinExistence type="predicted"/>
<accession>A0AA36C0X6</accession>
<name>A0AA36C0X6_OCTVU</name>
<evidence type="ECO:0000313" key="2">
    <source>
        <dbReference type="EMBL" id="CAI9743925.1"/>
    </source>
</evidence>
<keyword evidence="3" id="KW-1185">Reference proteome</keyword>
<dbReference type="EMBL" id="OX597842">
    <property type="protein sequence ID" value="CAI9743925.1"/>
    <property type="molecule type" value="Genomic_DNA"/>
</dbReference>
<feature type="transmembrane region" description="Helical" evidence="1">
    <location>
        <begin position="20"/>
        <end position="39"/>
    </location>
</feature>
<evidence type="ECO:0000313" key="3">
    <source>
        <dbReference type="Proteomes" id="UP001162480"/>
    </source>
</evidence>
<dbReference type="Proteomes" id="UP001162480">
    <property type="component" value="Chromosome 29"/>
</dbReference>
<gene>
    <name evidence="2" type="ORF">OCTVUL_1B019726</name>
</gene>
<evidence type="ECO:0000256" key="1">
    <source>
        <dbReference type="SAM" id="Phobius"/>
    </source>
</evidence>
<organism evidence="2 3">
    <name type="scientific">Octopus vulgaris</name>
    <name type="common">Common octopus</name>
    <dbReference type="NCBI Taxonomy" id="6645"/>
    <lineage>
        <taxon>Eukaryota</taxon>
        <taxon>Metazoa</taxon>
        <taxon>Spiralia</taxon>
        <taxon>Lophotrochozoa</taxon>
        <taxon>Mollusca</taxon>
        <taxon>Cephalopoda</taxon>
        <taxon>Coleoidea</taxon>
        <taxon>Octopodiformes</taxon>
        <taxon>Octopoda</taxon>
        <taxon>Incirrata</taxon>
        <taxon>Octopodidae</taxon>
        <taxon>Octopus</taxon>
    </lineage>
</organism>
<keyword evidence="1" id="KW-1133">Transmembrane helix</keyword>
<sequence>MVKDLLKYRLRVTTVKATCLILITFTINQIVINSLLYFVSWKDVYRYLNDFTGITGFHIDNRISNDIGIKELVASRYSIF</sequence>
<dbReference type="AlphaFoldDB" id="A0AA36C0X6"/>
<reference evidence="2" key="1">
    <citation type="submission" date="2023-08" db="EMBL/GenBank/DDBJ databases">
        <authorList>
            <person name="Alioto T."/>
            <person name="Alioto T."/>
            <person name="Gomez Garrido J."/>
        </authorList>
    </citation>
    <scope>NUCLEOTIDE SEQUENCE</scope>
</reference>
<protein>
    <submittedName>
        <fullName evidence="2">Uncharacterized protein</fullName>
    </submittedName>
</protein>
<keyword evidence="1" id="KW-0812">Transmembrane</keyword>
<keyword evidence="1" id="KW-0472">Membrane</keyword>